<dbReference type="GO" id="GO:0006506">
    <property type="term" value="P:GPI anchor biosynthetic process"/>
    <property type="evidence" value="ECO:0007669"/>
    <property type="project" value="TreeGrafter"/>
</dbReference>
<evidence type="ECO:0000256" key="6">
    <source>
        <dbReference type="ARBA" id="ARBA00022989"/>
    </source>
</evidence>
<dbReference type="InterPro" id="IPR001173">
    <property type="entry name" value="Glyco_trans_2-like"/>
</dbReference>
<keyword evidence="3" id="KW-0328">Glycosyltransferase</keyword>
<evidence type="ECO:0000256" key="5">
    <source>
        <dbReference type="ARBA" id="ARBA00022692"/>
    </source>
</evidence>
<dbReference type="CDD" id="cd06442">
    <property type="entry name" value="DPM1_like"/>
    <property type="match status" value="1"/>
</dbReference>
<dbReference type="InterPro" id="IPR007267">
    <property type="entry name" value="GtrA_DPMS_TM"/>
</dbReference>
<feature type="domain" description="Glycosyltransferase 2-like" evidence="9">
    <location>
        <begin position="6"/>
        <end position="171"/>
    </location>
</feature>
<proteinExistence type="inferred from homology"/>
<feature type="transmembrane region" description="Helical" evidence="8">
    <location>
        <begin position="333"/>
        <end position="350"/>
    </location>
</feature>
<dbReference type="InterPro" id="IPR039528">
    <property type="entry name" value="DPM1-like"/>
</dbReference>
<dbReference type="InterPro" id="IPR029044">
    <property type="entry name" value="Nucleotide-diphossugar_trans"/>
</dbReference>
<sequence>MAIDLSIIIPTFNERQNVARITERINDVLLPLGCSFEILFMDDSTDDTPTVLHELAMRYLFVRFIHRTGKCGLGSAVSEGFQHARGDIFIVMDADLQHPPEIIYDMMAKMDEGYQMVIPSRFIAGGSDGGLNWYRKFVSWTARIIARLALKRLRKITDPTSGLFAIKRSAISGIELNPIGWKIMLEIIIQANIDQIIEIPYKFHARDLGNSKMRAREQVKYLIHLAKLVSRSEEDRRFYCFCLVGISGVIINLASYKLMLMNGTNLVIAFMISTAISILTNYTLNRSFTWRMRREKHSWTDQLFRYSLVSLIGLCLSSSVLLFSHYVMNGSPMASGILGIVSGITWNFIVNDKWTFTDKKTIVPPKDQLVETVKTNDKS</sequence>
<dbReference type="RefSeq" id="WP_152080591.1">
    <property type="nucleotide sequence ID" value="NZ_AP021853.1"/>
</dbReference>
<keyword evidence="4" id="KW-0808">Transferase</keyword>
<evidence type="ECO:0000256" key="1">
    <source>
        <dbReference type="ARBA" id="ARBA00004141"/>
    </source>
</evidence>
<evidence type="ECO:0000256" key="3">
    <source>
        <dbReference type="ARBA" id="ARBA00022676"/>
    </source>
</evidence>
<evidence type="ECO:0000259" key="9">
    <source>
        <dbReference type="Pfam" id="PF00535"/>
    </source>
</evidence>
<feature type="domain" description="GtrA/DPMS transmembrane" evidence="10">
    <location>
        <begin position="241"/>
        <end position="356"/>
    </location>
</feature>
<comment type="similarity">
    <text evidence="2">Belongs to the glycosyltransferase 2 family.</text>
</comment>
<evidence type="ECO:0000259" key="10">
    <source>
        <dbReference type="Pfam" id="PF04138"/>
    </source>
</evidence>
<gene>
    <name evidence="11" type="ORF">St703_19920</name>
</gene>
<keyword evidence="7 8" id="KW-0472">Membrane</keyword>
<evidence type="ECO:0000313" key="11">
    <source>
        <dbReference type="EMBL" id="BBN99287.1"/>
    </source>
</evidence>
<dbReference type="Gene3D" id="3.90.550.10">
    <property type="entry name" value="Spore Coat Polysaccharide Biosynthesis Protein SpsA, Chain A"/>
    <property type="match status" value="1"/>
</dbReference>
<dbReference type="GO" id="GO:0016020">
    <property type="term" value="C:membrane"/>
    <property type="evidence" value="ECO:0007669"/>
    <property type="project" value="UniProtKB-SubCell"/>
</dbReference>
<dbReference type="SUPFAM" id="SSF53448">
    <property type="entry name" value="Nucleotide-diphospho-sugar transferases"/>
    <property type="match status" value="1"/>
</dbReference>
<dbReference type="PANTHER" id="PTHR43398">
    <property type="entry name" value="DOLICHOL-PHOSPHATE MANNOSYLTRANSFERASE SUBUNIT 1"/>
    <property type="match status" value="1"/>
</dbReference>
<organism evidence="11 12">
    <name type="scientific">Sporolactobacillus terrae</name>
    <dbReference type="NCBI Taxonomy" id="269673"/>
    <lineage>
        <taxon>Bacteria</taxon>
        <taxon>Bacillati</taxon>
        <taxon>Bacillota</taxon>
        <taxon>Bacilli</taxon>
        <taxon>Bacillales</taxon>
        <taxon>Sporolactobacillaceae</taxon>
        <taxon>Sporolactobacillus</taxon>
    </lineage>
</organism>
<name>A0A5K7WY51_9BACL</name>
<evidence type="ECO:0000313" key="12">
    <source>
        <dbReference type="Proteomes" id="UP000326951"/>
    </source>
</evidence>
<dbReference type="GO" id="GO:0000271">
    <property type="term" value="P:polysaccharide biosynthetic process"/>
    <property type="evidence" value="ECO:0007669"/>
    <property type="project" value="InterPro"/>
</dbReference>
<keyword evidence="6 8" id="KW-1133">Transmembrane helix</keyword>
<dbReference type="GO" id="GO:0006488">
    <property type="term" value="P:dolichol-linked oligosaccharide biosynthetic process"/>
    <property type="evidence" value="ECO:0007669"/>
    <property type="project" value="TreeGrafter"/>
</dbReference>
<evidence type="ECO:0000256" key="4">
    <source>
        <dbReference type="ARBA" id="ARBA00022679"/>
    </source>
</evidence>
<dbReference type="Pfam" id="PF00535">
    <property type="entry name" value="Glycos_transf_2"/>
    <property type="match status" value="1"/>
</dbReference>
<reference evidence="11 12" key="1">
    <citation type="submission" date="2019-09" db="EMBL/GenBank/DDBJ databases">
        <title>Complete genome sequence of Sporolactobacillus terrae 70-3.</title>
        <authorList>
            <person name="Tanaka N."/>
            <person name="Shiwa Y."/>
            <person name="Fujita N."/>
            <person name="Tanasupawat S."/>
        </authorList>
    </citation>
    <scope>NUCLEOTIDE SEQUENCE [LARGE SCALE GENOMIC DNA]</scope>
    <source>
        <strain evidence="11 12">70-3</strain>
    </source>
</reference>
<feature type="transmembrane region" description="Helical" evidence="8">
    <location>
        <begin position="238"/>
        <end position="260"/>
    </location>
</feature>
<comment type="subcellular location">
    <subcellularLocation>
        <location evidence="1">Membrane</location>
        <topology evidence="1">Multi-pass membrane protein</topology>
    </subcellularLocation>
</comment>
<protein>
    <submittedName>
        <fullName evidence="11">Dolichol monophosphate mannose synthase</fullName>
    </submittedName>
</protein>
<accession>A0A5K7WY51</accession>
<dbReference type="GO" id="GO:0035269">
    <property type="term" value="P:protein O-linked glycosylation via mannose"/>
    <property type="evidence" value="ECO:0007669"/>
    <property type="project" value="TreeGrafter"/>
</dbReference>
<dbReference type="Pfam" id="PF04138">
    <property type="entry name" value="GtrA_DPMS_TM"/>
    <property type="match status" value="1"/>
</dbReference>
<feature type="transmembrane region" description="Helical" evidence="8">
    <location>
        <begin position="266"/>
        <end position="284"/>
    </location>
</feature>
<evidence type="ECO:0000256" key="7">
    <source>
        <dbReference type="ARBA" id="ARBA00023136"/>
    </source>
</evidence>
<feature type="transmembrane region" description="Helical" evidence="8">
    <location>
        <begin position="304"/>
        <end position="327"/>
    </location>
</feature>
<dbReference type="GO" id="GO:0004582">
    <property type="term" value="F:dolichyl-phosphate beta-D-mannosyltransferase activity"/>
    <property type="evidence" value="ECO:0007669"/>
    <property type="project" value="InterPro"/>
</dbReference>
<keyword evidence="5 8" id="KW-0812">Transmembrane</keyword>
<dbReference type="EMBL" id="AP021853">
    <property type="protein sequence ID" value="BBN99287.1"/>
    <property type="molecule type" value="Genomic_DNA"/>
</dbReference>
<evidence type="ECO:0000256" key="2">
    <source>
        <dbReference type="ARBA" id="ARBA00006739"/>
    </source>
</evidence>
<dbReference type="Proteomes" id="UP000326951">
    <property type="component" value="Chromosome"/>
</dbReference>
<evidence type="ECO:0000256" key="8">
    <source>
        <dbReference type="SAM" id="Phobius"/>
    </source>
</evidence>
<dbReference type="AlphaFoldDB" id="A0A5K7WY51"/>
<dbReference type="PANTHER" id="PTHR43398:SF1">
    <property type="entry name" value="DOLICHOL-PHOSPHATE MANNOSYLTRANSFERASE SUBUNIT 1"/>
    <property type="match status" value="1"/>
</dbReference>